<feature type="compositionally biased region" description="Basic residues" evidence="6">
    <location>
        <begin position="306"/>
        <end position="342"/>
    </location>
</feature>
<feature type="transmembrane region" description="Helical" evidence="7">
    <location>
        <begin position="500"/>
        <end position="520"/>
    </location>
</feature>
<dbReference type="InterPro" id="IPR020846">
    <property type="entry name" value="MFS_dom"/>
</dbReference>
<feature type="transmembrane region" description="Helical" evidence="7">
    <location>
        <begin position="620"/>
        <end position="637"/>
    </location>
</feature>
<feature type="transmembrane region" description="Helical" evidence="7">
    <location>
        <begin position="734"/>
        <end position="752"/>
    </location>
</feature>
<dbReference type="HOGENOM" id="CLU_336742_0_0_11"/>
<feature type="transmembrane region" description="Helical" evidence="7">
    <location>
        <begin position="822"/>
        <end position="841"/>
    </location>
</feature>
<evidence type="ECO:0000259" key="8">
    <source>
        <dbReference type="PROSITE" id="PS50850"/>
    </source>
</evidence>
<evidence type="ECO:0000256" key="7">
    <source>
        <dbReference type="SAM" id="Phobius"/>
    </source>
</evidence>
<dbReference type="PROSITE" id="PS00216">
    <property type="entry name" value="SUGAR_TRANSPORT_1"/>
    <property type="match status" value="1"/>
</dbReference>
<keyword evidence="4 7" id="KW-1133">Transmembrane helix</keyword>
<comment type="subcellular location">
    <subcellularLocation>
        <location evidence="1">Cell membrane</location>
        <topology evidence="1">Multi-pass membrane protein</topology>
    </subcellularLocation>
</comment>
<dbReference type="CDD" id="cd17324">
    <property type="entry name" value="MFS_NepI_like"/>
    <property type="match status" value="1"/>
</dbReference>
<keyword evidence="10" id="KW-1185">Reference proteome</keyword>
<keyword evidence="5 7" id="KW-0472">Membrane</keyword>
<evidence type="ECO:0000313" key="10">
    <source>
        <dbReference type="Proteomes" id="UP000027178"/>
    </source>
</evidence>
<evidence type="ECO:0000256" key="1">
    <source>
        <dbReference type="ARBA" id="ARBA00004651"/>
    </source>
</evidence>
<protein>
    <recommendedName>
        <fullName evidence="8">Major facilitator superfamily (MFS) profile domain-containing protein</fullName>
    </recommendedName>
</protein>
<keyword evidence="2" id="KW-1003">Cell membrane</keyword>
<feature type="region of interest" description="Disordered" evidence="6">
    <location>
        <begin position="200"/>
        <end position="242"/>
    </location>
</feature>
<dbReference type="InterPro" id="IPR036259">
    <property type="entry name" value="MFS_trans_sf"/>
</dbReference>
<organism evidence="9 10">
    <name type="scientific">Kitasatospora cheerisanensis KCTC 2395</name>
    <dbReference type="NCBI Taxonomy" id="1348663"/>
    <lineage>
        <taxon>Bacteria</taxon>
        <taxon>Bacillati</taxon>
        <taxon>Actinomycetota</taxon>
        <taxon>Actinomycetes</taxon>
        <taxon>Kitasatosporales</taxon>
        <taxon>Streptomycetaceae</taxon>
        <taxon>Kitasatospora</taxon>
    </lineage>
</organism>
<dbReference type="EMBL" id="JNBY01000116">
    <property type="protein sequence ID" value="KDN82200.1"/>
    <property type="molecule type" value="Genomic_DNA"/>
</dbReference>
<proteinExistence type="predicted"/>
<feature type="transmembrane region" description="Helical" evidence="7">
    <location>
        <begin position="698"/>
        <end position="722"/>
    </location>
</feature>
<feature type="domain" description="Major facilitator superfamily (MFS) profile" evidence="8">
    <location>
        <begin position="466"/>
        <end position="846"/>
    </location>
</feature>
<evidence type="ECO:0000256" key="3">
    <source>
        <dbReference type="ARBA" id="ARBA00022692"/>
    </source>
</evidence>
<dbReference type="GO" id="GO:0005886">
    <property type="term" value="C:plasma membrane"/>
    <property type="evidence" value="ECO:0007669"/>
    <property type="project" value="UniProtKB-SubCell"/>
</dbReference>
<dbReference type="InterPro" id="IPR011701">
    <property type="entry name" value="MFS"/>
</dbReference>
<dbReference type="PANTHER" id="PTHR43124:SF3">
    <property type="entry name" value="CHLORAMPHENICOL EFFLUX PUMP RV0191"/>
    <property type="match status" value="1"/>
</dbReference>
<feature type="transmembrane region" description="Helical" evidence="7">
    <location>
        <begin position="467"/>
        <end position="488"/>
    </location>
</feature>
<feature type="transmembrane region" description="Helical" evidence="7">
    <location>
        <begin position="590"/>
        <end position="614"/>
    </location>
</feature>
<evidence type="ECO:0000256" key="4">
    <source>
        <dbReference type="ARBA" id="ARBA00022989"/>
    </source>
</evidence>
<dbReference type="InterPro" id="IPR005829">
    <property type="entry name" value="Sugar_transporter_CS"/>
</dbReference>
<dbReference type="Gene3D" id="1.20.1250.20">
    <property type="entry name" value="MFS general substrate transporter like domains"/>
    <property type="match status" value="1"/>
</dbReference>
<sequence length="846" mass="88597">MFEVELVEDAVDLGEQGAVQLPGLRVLLDAAQQQLGDVLAAGPGGGELGGEALFGLLRVAADLGGDQHREAHQRAADVREQFLQGDRDVRPEQLLAGGAALGEVGERAGDHPDHHDADLQRVQAGAQHQAGQQALADPRVEPQAVLGLPQRAVHFGDRLVQPARLVQALGGPLDRDGAAQLLGEVEQQVAGAAGQVLDLLPGGVDPHRRREHQVEQQADGGADEGLQHPVPGLRGDLRDAEDQHRADRHLLDELVHPHEAADRQRGQDDQAQAPPGQADHGREADRDQHPDDHRVDPSHAGLQRRVDRHLHHQQRRQRRGQRHRFTTQPGRHHVRQRRRHRGPDRLHHERFPGTATHHRRHRLRNKAHAALLSPRRTAHTLTLPERVSGGHRMNACLVGFPGAAEDGGIGPPTSPARGRRRPRSEDAPRADTPDEVVVAVSDVSDLPQISEQQPAPPGGEAFRRRRYAGVFALLFLFGTETFLVSPLLPTIAGSIHVSEAAAASTVTAYVLVYAVCAPFLGLVSDRFGRRRTLLVGTALFVLSNAAAALSTDLALLVASRALAGLAAAAAGPAIWAHIAETAPDAVRGRALGLGMALFSTGQVIGVPLGGLLAGAAGWRAAFWALTVGTAAAVPLLLRQVAPAAAAPAAAGDGAIRAILAGWRDPALRRALLVNTVFNAANLGAYTFLGAVLGERFDLSVQALGLVGVLVGAGSVAGSLLGGRLGDKARAAGRAPALLPVWALLLAAGIALAVAGPGLVLSLLGVLLWFTASGAFVTDQQTLAGTVAPAHRATSSAWLTSTMYAGTGLGAWAVGAFGDVTDGSLIVGVALALIAAGGALGVRVRNR</sequence>
<evidence type="ECO:0000256" key="5">
    <source>
        <dbReference type="ARBA" id="ARBA00023136"/>
    </source>
</evidence>
<reference evidence="9 10" key="1">
    <citation type="submission" date="2014-05" db="EMBL/GenBank/DDBJ databases">
        <title>Draft Genome Sequence of Kitasatospora cheerisanensis KCTC 2395.</title>
        <authorList>
            <person name="Nam D.H."/>
        </authorList>
    </citation>
    <scope>NUCLEOTIDE SEQUENCE [LARGE SCALE GENOMIC DNA]</scope>
    <source>
        <strain evidence="9 10">KCTC 2395</strain>
    </source>
</reference>
<keyword evidence="3 7" id="KW-0812">Transmembrane</keyword>
<dbReference type="InterPro" id="IPR050189">
    <property type="entry name" value="MFS_Efflux_Transporters"/>
</dbReference>
<feature type="region of interest" description="Disordered" evidence="6">
    <location>
        <begin position="259"/>
        <end position="362"/>
    </location>
</feature>
<evidence type="ECO:0000313" key="9">
    <source>
        <dbReference type="EMBL" id="KDN82200.1"/>
    </source>
</evidence>
<dbReference type="PATRIC" id="fig|1348663.4.peg.5836"/>
<evidence type="ECO:0000256" key="6">
    <source>
        <dbReference type="SAM" id="MobiDB-lite"/>
    </source>
</evidence>
<feature type="compositionally biased region" description="Basic and acidic residues" evidence="6">
    <location>
        <begin position="259"/>
        <end position="268"/>
    </location>
</feature>
<accession>A0A066YWC6</accession>
<dbReference type="GO" id="GO:0022857">
    <property type="term" value="F:transmembrane transporter activity"/>
    <property type="evidence" value="ECO:0007669"/>
    <property type="project" value="InterPro"/>
</dbReference>
<dbReference type="AlphaFoldDB" id="A0A066YWC6"/>
<feature type="compositionally biased region" description="Basic and acidic residues" evidence="6">
    <location>
        <begin position="205"/>
        <end position="214"/>
    </location>
</feature>
<dbReference type="SUPFAM" id="SSF103473">
    <property type="entry name" value="MFS general substrate transporter"/>
    <property type="match status" value="1"/>
</dbReference>
<dbReference type="PROSITE" id="PS50850">
    <property type="entry name" value="MFS"/>
    <property type="match status" value="1"/>
</dbReference>
<feature type="transmembrane region" description="Helical" evidence="7">
    <location>
        <begin position="557"/>
        <end position="578"/>
    </location>
</feature>
<dbReference type="Proteomes" id="UP000027178">
    <property type="component" value="Unassembled WGS sequence"/>
</dbReference>
<gene>
    <name evidence="9" type="ORF">KCH_60340</name>
</gene>
<feature type="transmembrane region" description="Helical" evidence="7">
    <location>
        <begin position="532"/>
        <end position="551"/>
    </location>
</feature>
<feature type="compositionally biased region" description="Basic and acidic residues" evidence="6">
    <location>
        <begin position="423"/>
        <end position="432"/>
    </location>
</feature>
<name>A0A066YWC6_9ACTN</name>
<feature type="compositionally biased region" description="Low complexity" evidence="6">
    <location>
        <begin position="269"/>
        <end position="278"/>
    </location>
</feature>
<dbReference type="Pfam" id="PF07690">
    <property type="entry name" value="MFS_1"/>
    <property type="match status" value="1"/>
</dbReference>
<feature type="compositionally biased region" description="Basic and acidic residues" evidence="6">
    <location>
        <begin position="279"/>
        <end position="297"/>
    </location>
</feature>
<feature type="transmembrane region" description="Helical" evidence="7">
    <location>
        <begin position="671"/>
        <end position="692"/>
    </location>
</feature>
<comment type="caution">
    <text evidence="9">The sequence shown here is derived from an EMBL/GenBank/DDBJ whole genome shotgun (WGS) entry which is preliminary data.</text>
</comment>
<evidence type="ECO:0000256" key="2">
    <source>
        <dbReference type="ARBA" id="ARBA00022475"/>
    </source>
</evidence>
<feature type="region of interest" description="Disordered" evidence="6">
    <location>
        <begin position="401"/>
        <end position="434"/>
    </location>
</feature>
<dbReference type="PANTHER" id="PTHR43124">
    <property type="entry name" value="PURINE EFFLUX PUMP PBUE"/>
    <property type="match status" value="1"/>
</dbReference>
<dbReference type="eggNOG" id="COG2814">
    <property type="taxonomic scope" value="Bacteria"/>
</dbReference>